<dbReference type="EMBL" id="JBHRTA010000019">
    <property type="protein sequence ID" value="MFC3197303.1"/>
    <property type="molecule type" value="Genomic_DNA"/>
</dbReference>
<comment type="caution">
    <text evidence="1">The sequence shown here is derived from an EMBL/GenBank/DDBJ whole genome shotgun (WGS) entry which is preliminary data.</text>
</comment>
<protein>
    <submittedName>
        <fullName evidence="1">Uncharacterized protein</fullName>
    </submittedName>
</protein>
<gene>
    <name evidence="1" type="ORF">ACFOET_06735</name>
</gene>
<dbReference type="Proteomes" id="UP001595526">
    <property type="component" value="Unassembled WGS sequence"/>
</dbReference>
<name>A0ABV7JLY2_9SPHI</name>
<evidence type="ECO:0000313" key="2">
    <source>
        <dbReference type="Proteomes" id="UP001595526"/>
    </source>
</evidence>
<proteinExistence type="predicted"/>
<evidence type="ECO:0000313" key="1">
    <source>
        <dbReference type="EMBL" id="MFC3197303.1"/>
    </source>
</evidence>
<accession>A0ABV7JLY2</accession>
<dbReference type="RefSeq" id="WP_379020866.1">
    <property type="nucleotide sequence ID" value="NZ_JBHRTA010000019.1"/>
</dbReference>
<sequence length="81" mass="8898">MPIAFGTKPTRPVFGSPYVLARALGVTLDCLVKDGEYEHIDNETLKRLKEVQGLDSDTRAHVFATIDAFIKAPRLKSIAAL</sequence>
<reference evidence="2" key="1">
    <citation type="journal article" date="2019" name="Int. J. Syst. Evol. Microbiol.">
        <title>The Global Catalogue of Microorganisms (GCM) 10K type strain sequencing project: providing services to taxonomists for standard genome sequencing and annotation.</title>
        <authorList>
            <consortium name="The Broad Institute Genomics Platform"/>
            <consortium name="The Broad Institute Genome Sequencing Center for Infectious Disease"/>
            <person name="Wu L."/>
            <person name="Ma J."/>
        </authorList>
    </citation>
    <scope>NUCLEOTIDE SEQUENCE [LARGE SCALE GENOMIC DNA]</scope>
    <source>
        <strain evidence="2">KCTC 52416</strain>
    </source>
</reference>
<keyword evidence="2" id="KW-1185">Reference proteome</keyword>
<organism evidence="1 2">
    <name type="scientific">Parapedobacter deserti</name>
    <dbReference type="NCBI Taxonomy" id="1912957"/>
    <lineage>
        <taxon>Bacteria</taxon>
        <taxon>Pseudomonadati</taxon>
        <taxon>Bacteroidota</taxon>
        <taxon>Sphingobacteriia</taxon>
        <taxon>Sphingobacteriales</taxon>
        <taxon>Sphingobacteriaceae</taxon>
        <taxon>Parapedobacter</taxon>
    </lineage>
</organism>